<reference evidence="9 10" key="1">
    <citation type="submission" date="2018-10" db="EMBL/GenBank/DDBJ databases">
        <title>Histidinibacterium lentulum gen. nov., sp. nov., a marine bacterium from the culture broth of Picochlorum sp. 122.</title>
        <authorList>
            <person name="Wang G."/>
        </authorList>
    </citation>
    <scope>NUCLEOTIDE SEQUENCE [LARGE SCALE GENOMIC DNA]</scope>
    <source>
        <strain evidence="9 10">B17</strain>
    </source>
</reference>
<dbReference type="EMBL" id="RDRB01000002">
    <property type="protein sequence ID" value="ROU03636.1"/>
    <property type="molecule type" value="Genomic_DNA"/>
</dbReference>
<dbReference type="GO" id="GO:0005524">
    <property type="term" value="F:ATP binding"/>
    <property type="evidence" value="ECO:0007669"/>
    <property type="project" value="UniProtKB-KW"/>
</dbReference>
<dbReference type="InterPro" id="IPR002575">
    <property type="entry name" value="Aminoglycoside_PTrfase"/>
</dbReference>
<evidence type="ECO:0000256" key="2">
    <source>
        <dbReference type="ARBA" id="ARBA00011738"/>
    </source>
</evidence>
<evidence type="ECO:0000259" key="8">
    <source>
        <dbReference type="Pfam" id="PF01636"/>
    </source>
</evidence>
<keyword evidence="6 9" id="KW-0418">Kinase</keyword>
<dbReference type="Gene3D" id="3.90.1200.10">
    <property type="match status" value="1"/>
</dbReference>
<keyword evidence="5" id="KW-0547">Nucleotide-binding</keyword>
<dbReference type="InterPro" id="IPR009212">
    <property type="entry name" value="Methylthioribose_kinase"/>
</dbReference>
<evidence type="ECO:0000313" key="10">
    <source>
        <dbReference type="Proteomes" id="UP000268016"/>
    </source>
</evidence>
<evidence type="ECO:0000256" key="3">
    <source>
        <dbReference type="ARBA" id="ARBA00012128"/>
    </source>
</evidence>
<dbReference type="GO" id="GO:0046522">
    <property type="term" value="F:S-methyl-5-thioribose kinase activity"/>
    <property type="evidence" value="ECO:0007669"/>
    <property type="project" value="UniProtKB-EC"/>
</dbReference>
<dbReference type="GO" id="GO:0009086">
    <property type="term" value="P:methionine biosynthetic process"/>
    <property type="evidence" value="ECO:0007669"/>
    <property type="project" value="InterPro"/>
</dbReference>
<dbReference type="PIRSF" id="PIRSF031134">
    <property type="entry name" value="MTRK"/>
    <property type="match status" value="1"/>
</dbReference>
<proteinExistence type="inferred from homology"/>
<evidence type="ECO:0000256" key="7">
    <source>
        <dbReference type="ARBA" id="ARBA00022840"/>
    </source>
</evidence>
<keyword evidence="10" id="KW-1185">Reference proteome</keyword>
<evidence type="ECO:0000256" key="5">
    <source>
        <dbReference type="ARBA" id="ARBA00022741"/>
    </source>
</evidence>
<dbReference type="NCBIfam" id="TIGR01767">
    <property type="entry name" value="MTRK"/>
    <property type="match status" value="1"/>
</dbReference>
<comment type="subunit">
    <text evidence="2">Homodimer.</text>
</comment>
<evidence type="ECO:0000256" key="4">
    <source>
        <dbReference type="ARBA" id="ARBA00022679"/>
    </source>
</evidence>
<name>A0A3N2R8I2_9RHOB</name>
<comment type="caution">
    <text evidence="9">The sequence shown here is derived from an EMBL/GenBank/DDBJ whole genome shotgun (WGS) entry which is preliminary data.</text>
</comment>
<dbReference type="Gene3D" id="3.30.200.20">
    <property type="entry name" value="Phosphorylase Kinase, domain 1"/>
    <property type="match status" value="1"/>
</dbReference>
<accession>A0A3N2R8I2</accession>
<evidence type="ECO:0000256" key="1">
    <source>
        <dbReference type="ARBA" id="ARBA00010165"/>
    </source>
</evidence>
<dbReference type="PANTHER" id="PTHR34273:SF2">
    <property type="entry name" value="METHYLTHIORIBOSE KINASE"/>
    <property type="match status" value="1"/>
</dbReference>
<gene>
    <name evidence="9" type="ORF">EAT49_04890</name>
</gene>
<dbReference type="Proteomes" id="UP000268016">
    <property type="component" value="Unassembled WGS sequence"/>
</dbReference>
<dbReference type="OrthoDB" id="9777791at2"/>
<protein>
    <recommendedName>
        <fullName evidence="3">S-methyl-5-thioribose kinase</fullName>
        <ecNumber evidence="3">2.7.1.100</ecNumber>
    </recommendedName>
</protein>
<dbReference type="SUPFAM" id="SSF56112">
    <property type="entry name" value="Protein kinase-like (PK-like)"/>
    <property type="match status" value="1"/>
</dbReference>
<evidence type="ECO:0000313" key="9">
    <source>
        <dbReference type="EMBL" id="ROU03636.1"/>
    </source>
</evidence>
<feature type="domain" description="Aminoglycoside phosphotransferase" evidence="8">
    <location>
        <begin position="37"/>
        <end position="296"/>
    </location>
</feature>
<dbReference type="PANTHER" id="PTHR34273">
    <property type="entry name" value="METHYLTHIORIBOSE KINASE"/>
    <property type="match status" value="1"/>
</dbReference>
<organism evidence="9 10">
    <name type="scientific">Histidinibacterium lentulum</name>
    <dbReference type="NCBI Taxonomy" id="2480588"/>
    <lineage>
        <taxon>Bacteria</taxon>
        <taxon>Pseudomonadati</taxon>
        <taxon>Pseudomonadota</taxon>
        <taxon>Alphaproteobacteria</taxon>
        <taxon>Rhodobacterales</taxon>
        <taxon>Paracoccaceae</taxon>
        <taxon>Histidinibacterium</taxon>
    </lineage>
</organism>
<keyword evidence="7" id="KW-0067">ATP-binding</keyword>
<sequence>MLSEYEPLSPETLPHRLGGLPAVAEAVGGPPEAWRVAEVGDGNLNLVFIVEGSSGSVIVKQALPYVRLVGDSWPLPLKRAFFEYNALIRQEAVDPGIVPKVAYFDEDQALIVMERLSPHIILRGQTMAGRKVEELGRVMGRFCARTAFRCSDLSMDAGQKKADVALFSGNVELCDITENLVFTDPYFDAEMNRHTAPQLDGVVDELRADKALKIEAQHMKRAFTARAETLCHGDLHAGSIMVTGDSVRIIDPEFAFYGPMGFDIGMLIGNYLMAYHSMSAHIPDAEERAAYQEWLLEVTRETWVSFTDEFRRLWATERTGILYPVTLYEDQGHADAAEAARDELLAEIFADLLGFAGIEMHRRILGLAHVAEFDSIENEDLRAPLEERSLRLGRDLVLRRRQITDIDTVLAMARERETGETA</sequence>
<dbReference type="AlphaFoldDB" id="A0A3N2R8I2"/>
<keyword evidence="4 9" id="KW-0808">Transferase</keyword>
<comment type="similarity">
    <text evidence="1">Belongs to the methylthioribose kinase family.</text>
</comment>
<dbReference type="EC" id="2.7.1.100" evidence="3"/>
<dbReference type="Pfam" id="PF01636">
    <property type="entry name" value="APH"/>
    <property type="match status" value="1"/>
</dbReference>
<dbReference type="InterPro" id="IPR011009">
    <property type="entry name" value="Kinase-like_dom_sf"/>
</dbReference>
<evidence type="ECO:0000256" key="6">
    <source>
        <dbReference type="ARBA" id="ARBA00022777"/>
    </source>
</evidence>